<reference evidence="1" key="1">
    <citation type="journal article" date="2012" name="PLoS ONE">
        <title>Gene sets for utilization of primary and secondary nutrition supplies in the distal gut of endangered iberian lynx.</title>
        <authorList>
            <person name="Alcaide M."/>
            <person name="Messina E."/>
            <person name="Richter M."/>
            <person name="Bargiela R."/>
            <person name="Peplies J."/>
            <person name="Huws S.A."/>
            <person name="Newbold C.J."/>
            <person name="Golyshin P.N."/>
            <person name="Simon M.A."/>
            <person name="Lopez G."/>
            <person name="Yakimov M.M."/>
            <person name="Ferrer M."/>
        </authorList>
    </citation>
    <scope>NUCLEOTIDE SEQUENCE</scope>
</reference>
<proteinExistence type="predicted"/>
<protein>
    <submittedName>
        <fullName evidence="1">Uncharacterized protein</fullName>
    </submittedName>
</protein>
<evidence type="ECO:0000313" key="1">
    <source>
        <dbReference type="EMBL" id="EJW98725.1"/>
    </source>
</evidence>
<dbReference type="AlphaFoldDB" id="J9CFE5"/>
<organism evidence="1">
    <name type="scientific">gut metagenome</name>
    <dbReference type="NCBI Taxonomy" id="749906"/>
    <lineage>
        <taxon>unclassified sequences</taxon>
        <taxon>metagenomes</taxon>
        <taxon>organismal metagenomes</taxon>
    </lineage>
</organism>
<gene>
    <name evidence="1" type="ORF">EVA_13167</name>
</gene>
<sequence length="34" mass="3821">MHLPIIVIKVNIALVMENRAAKKDVMVQTEKISS</sequence>
<comment type="caution">
    <text evidence="1">The sequence shown here is derived from an EMBL/GenBank/DDBJ whole genome shotgun (WGS) entry which is preliminary data.</text>
</comment>
<name>J9CFE5_9ZZZZ</name>
<accession>J9CFE5</accession>
<dbReference type="EMBL" id="AMCI01004133">
    <property type="protein sequence ID" value="EJW98725.1"/>
    <property type="molecule type" value="Genomic_DNA"/>
</dbReference>